<name>A0A0J5VGG3_BURCE</name>
<dbReference type="EMBL" id="LDWR01000175">
    <property type="protein sequence ID" value="KML36139.1"/>
    <property type="molecule type" value="Genomic_DNA"/>
</dbReference>
<gene>
    <name evidence="1" type="ORF">VL15_39000</name>
</gene>
<comment type="caution">
    <text evidence="1">The sequence shown here is derived from an EMBL/GenBank/DDBJ whole genome shotgun (WGS) entry which is preliminary data.</text>
</comment>
<proteinExistence type="predicted"/>
<evidence type="ECO:0000313" key="2">
    <source>
        <dbReference type="Proteomes" id="UP000036338"/>
    </source>
</evidence>
<dbReference type="PATRIC" id="fig|292.27.peg.1893"/>
<organism evidence="1 2">
    <name type="scientific">Burkholderia cepacia</name>
    <name type="common">Pseudomonas cepacia</name>
    <dbReference type="NCBI Taxonomy" id="292"/>
    <lineage>
        <taxon>Bacteria</taxon>
        <taxon>Pseudomonadati</taxon>
        <taxon>Pseudomonadota</taxon>
        <taxon>Betaproteobacteria</taxon>
        <taxon>Burkholderiales</taxon>
        <taxon>Burkholderiaceae</taxon>
        <taxon>Burkholderia</taxon>
        <taxon>Burkholderia cepacia complex</taxon>
    </lineage>
</organism>
<protein>
    <submittedName>
        <fullName evidence="1">Uncharacterized protein</fullName>
    </submittedName>
</protein>
<dbReference type="Proteomes" id="UP000036338">
    <property type="component" value="Unassembled WGS sequence"/>
</dbReference>
<dbReference type="AlphaFoldDB" id="A0A0J5VGG3"/>
<accession>A0A0J5VGG3</accession>
<sequence>MSFDFAVSSSTRSFPTVSAISSFSWSRRLMYCWFLSRSSSSSSTIDGVTNSWKRSASNPQSSCIACSAASRSA</sequence>
<reference evidence="1 2" key="1">
    <citation type="submission" date="2015-05" db="EMBL/GenBank/DDBJ databases">
        <title>Draft genome of Burkholderia cepacia LK29.</title>
        <authorList>
            <person name="Chan X.Y."/>
        </authorList>
    </citation>
    <scope>NUCLEOTIDE SEQUENCE [LARGE SCALE GENOMIC DNA]</scope>
    <source>
        <strain evidence="1 2">LK29</strain>
    </source>
</reference>
<evidence type="ECO:0000313" key="1">
    <source>
        <dbReference type="EMBL" id="KML36139.1"/>
    </source>
</evidence>